<sequence length="209" mass="24600">MKHEWRKKEKGVYIPKNTPEIIEIPQYNFLTVEGEGNPNSEFFSEFIGVLYAVSYAIKMGLKKGTAPEGYFDYTVYPLEGVWDINEEAKKTYNGSINKDDLVFKLMIRQPDFVDDELAKRMIDQTRKKKPHVLLEKVKFEKITEGKCIQMMHLGSYDNEPESFKVMEEFANKEHLYRLSKVHREIYLSDFRKVPAEKLKTVLRFKVVSK</sequence>
<dbReference type="eggNOG" id="COG4832">
    <property type="taxonomic scope" value="Bacteria"/>
</dbReference>
<comment type="caution">
    <text evidence="2">The sequence shown here is derived from an EMBL/GenBank/DDBJ whole genome shotgun (WGS) entry which is preliminary data.</text>
</comment>
<dbReference type="InterPro" id="IPR011256">
    <property type="entry name" value="Reg_factor_effector_dom_sf"/>
</dbReference>
<dbReference type="OrthoDB" id="4772335at2"/>
<evidence type="ECO:0000259" key="1">
    <source>
        <dbReference type="Pfam" id="PF06445"/>
    </source>
</evidence>
<dbReference type="InterPro" id="IPR008319">
    <property type="entry name" value="GyrI-like_CCH_Lin2189-like"/>
</dbReference>
<gene>
    <name evidence="2" type="ORF">ATO12_14625</name>
</gene>
<dbReference type="PIRSF" id="PIRSF031644">
    <property type="entry name" value="UCP031644"/>
    <property type="match status" value="1"/>
</dbReference>
<accession>A0A023BVT1</accession>
<protein>
    <recommendedName>
        <fullName evidence="1">GyrI-like small molecule binding domain-containing protein</fullName>
    </recommendedName>
</protein>
<dbReference type="AlphaFoldDB" id="A0A023BVT1"/>
<dbReference type="Gene3D" id="3.20.80.10">
    <property type="entry name" value="Regulatory factor, effector binding domain"/>
    <property type="match status" value="1"/>
</dbReference>
<evidence type="ECO:0000313" key="2">
    <source>
        <dbReference type="EMBL" id="EZH74106.1"/>
    </source>
</evidence>
<feature type="domain" description="GyrI-like small molecule binding" evidence="1">
    <location>
        <begin position="18"/>
        <end position="204"/>
    </location>
</feature>
<proteinExistence type="predicted"/>
<dbReference type="SUPFAM" id="SSF55136">
    <property type="entry name" value="Probable bacterial effector-binding domain"/>
    <property type="match status" value="1"/>
</dbReference>
<dbReference type="InterPro" id="IPR029442">
    <property type="entry name" value="GyrI-like"/>
</dbReference>
<reference evidence="2 3" key="1">
    <citation type="submission" date="2014-04" db="EMBL/GenBank/DDBJ databases">
        <title>Aquimarina sp. 22II-S11-z7 Genome Sequencing.</title>
        <authorList>
            <person name="Lai Q."/>
        </authorList>
    </citation>
    <scope>NUCLEOTIDE SEQUENCE [LARGE SCALE GENOMIC DNA]</scope>
    <source>
        <strain evidence="2 3">22II-S11-z7</strain>
    </source>
</reference>
<dbReference type="STRING" id="1317122.ATO12_14625"/>
<dbReference type="EMBL" id="AQRA01000004">
    <property type="protein sequence ID" value="EZH74106.1"/>
    <property type="molecule type" value="Genomic_DNA"/>
</dbReference>
<keyword evidence="3" id="KW-1185">Reference proteome</keyword>
<dbReference type="Pfam" id="PF06445">
    <property type="entry name" value="GyrI-like"/>
    <property type="match status" value="1"/>
</dbReference>
<name>A0A023BVT1_9FLAO</name>
<dbReference type="Proteomes" id="UP000023541">
    <property type="component" value="Unassembled WGS sequence"/>
</dbReference>
<evidence type="ECO:0000313" key="3">
    <source>
        <dbReference type="Proteomes" id="UP000023541"/>
    </source>
</evidence>
<organism evidence="2 3">
    <name type="scientific">Aquimarina atlantica</name>
    <dbReference type="NCBI Taxonomy" id="1317122"/>
    <lineage>
        <taxon>Bacteria</taxon>
        <taxon>Pseudomonadati</taxon>
        <taxon>Bacteroidota</taxon>
        <taxon>Flavobacteriia</taxon>
        <taxon>Flavobacteriales</taxon>
        <taxon>Flavobacteriaceae</taxon>
        <taxon>Aquimarina</taxon>
    </lineage>
</organism>